<sequence length="101" mass="10775">MIKLTVLYGHPVDPAAFEAYYSSTHMPLVATIKGIVKAETTKFFPNPDGSNANYYRLAELYFNSPEELQKAMGSPEGTATSADLANFATGGVTVLVGAVDL</sequence>
<comment type="caution">
    <text evidence="2">The sequence shown here is derived from an EMBL/GenBank/DDBJ whole genome shotgun (WGS) entry which is preliminary data.</text>
</comment>
<proteinExistence type="predicted"/>
<dbReference type="OrthoDB" id="5343971at2"/>
<gene>
    <name evidence="2" type="ORF">D0X99_00685</name>
</gene>
<dbReference type="InterPro" id="IPR011008">
    <property type="entry name" value="Dimeric_a/b-barrel"/>
</dbReference>
<dbReference type="PANTHER" id="PTHR40260">
    <property type="entry name" value="BLR8190 PROTEIN"/>
    <property type="match status" value="1"/>
</dbReference>
<organism evidence="2 3">
    <name type="scientific">Algoriphagus lacus</name>
    <dbReference type="NCBI Taxonomy" id="2056311"/>
    <lineage>
        <taxon>Bacteria</taxon>
        <taxon>Pseudomonadati</taxon>
        <taxon>Bacteroidota</taxon>
        <taxon>Cytophagia</taxon>
        <taxon>Cytophagales</taxon>
        <taxon>Cyclobacteriaceae</taxon>
        <taxon>Algoriphagus</taxon>
    </lineage>
</organism>
<feature type="domain" description="EthD" evidence="1">
    <location>
        <begin position="11"/>
        <end position="89"/>
    </location>
</feature>
<reference evidence="2 3" key="1">
    <citation type="submission" date="2018-09" db="EMBL/GenBank/DDBJ databases">
        <authorList>
            <person name="Wang X."/>
            <person name="Du Z."/>
        </authorList>
    </citation>
    <scope>NUCLEOTIDE SEQUENCE [LARGE SCALE GENOMIC DNA]</scope>
    <source>
        <strain evidence="2 3">N3</strain>
    </source>
</reference>
<dbReference type="InterPro" id="IPR009799">
    <property type="entry name" value="EthD_dom"/>
</dbReference>
<dbReference type="AlphaFoldDB" id="A0A418PVQ8"/>
<evidence type="ECO:0000313" key="3">
    <source>
        <dbReference type="Proteomes" id="UP000283522"/>
    </source>
</evidence>
<dbReference type="Gene3D" id="3.30.70.100">
    <property type="match status" value="1"/>
</dbReference>
<keyword evidence="3" id="KW-1185">Reference proteome</keyword>
<protein>
    <submittedName>
        <fullName evidence="2">EthD family reductase</fullName>
    </submittedName>
</protein>
<dbReference type="SUPFAM" id="SSF54909">
    <property type="entry name" value="Dimeric alpha+beta barrel"/>
    <property type="match status" value="1"/>
</dbReference>
<dbReference type="GO" id="GO:0016491">
    <property type="term" value="F:oxidoreductase activity"/>
    <property type="evidence" value="ECO:0007669"/>
    <property type="project" value="InterPro"/>
</dbReference>
<dbReference type="EMBL" id="QXML01000001">
    <property type="protein sequence ID" value="RIW18248.1"/>
    <property type="molecule type" value="Genomic_DNA"/>
</dbReference>
<dbReference type="Proteomes" id="UP000283522">
    <property type="component" value="Unassembled WGS sequence"/>
</dbReference>
<accession>A0A418PVQ8</accession>
<dbReference type="Pfam" id="PF07110">
    <property type="entry name" value="EthD"/>
    <property type="match status" value="1"/>
</dbReference>
<dbReference type="PANTHER" id="PTHR40260:SF2">
    <property type="entry name" value="BLR8190 PROTEIN"/>
    <property type="match status" value="1"/>
</dbReference>
<name>A0A418PVQ8_9BACT</name>
<dbReference type="NCBIfam" id="TIGR02118">
    <property type="entry name" value="EthD family reductase"/>
    <property type="match status" value="1"/>
</dbReference>
<dbReference type="RefSeq" id="WP_119475727.1">
    <property type="nucleotide sequence ID" value="NZ_QXML01000001.1"/>
</dbReference>
<evidence type="ECO:0000259" key="1">
    <source>
        <dbReference type="Pfam" id="PF07110"/>
    </source>
</evidence>
<evidence type="ECO:0000313" key="2">
    <source>
        <dbReference type="EMBL" id="RIW18248.1"/>
    </source>
</evidence>